<feature type="region of interest" description="Disordered" evidence="1">
    <location>
        <begin position="186"/>
        <end position="262"/>
    </location>
</feature>
<dbReference type="InterPro" id="IPR023299">
    <property type="entry name" value="ATPase_P-typ_cyto_dom_N"/>
</dbReference>
<dbReference type="InterPro" id="IPR036412">
    <property type="entry name" value="HAD-like_sf"/>
</dbReference>
<feature type="compositionally biased region" description="Basic residues" evidence="1">
    <location>
        <begin position="204"/>
        <end position="215"/>
    </location>
</feature>
<dbReference type="InterPro" id="IPR023214">
    <property type="entry name" value="HAD_sf"/>
</dbReference>
<evidence type="ECO:0000256" key="1">
    <source>
        <dbReference type="SAM" id="MobiDB-lite"/>
    </source>
</evidence>
<dbReference type="Gene3D" id="3.40.1110.10">
    <property type="entry name" value="Calcium-transporting ATPase, cytoplasmic domain N"/>
    <property type="match status" value="1"/>
</dbReference>
<evidence type="ECO:0000313" key="3">
    <source>
        <dbReference type="Proteomes" id="UP000193387"/>
    </source>
</evidence>
<protein>
    <recommendedName>
        <fullName evidence="4">Cation-transporting P-type ATPase C-terminal domain-containing protein</fullName>
    </recommendedName>
</protein>
<dbReference type="SUPFAM" id="SSF56784">
    <property type="entry name" value="HAD-like"/>
    <property type="match status" value="1"/>
</dbReference>
<evidence type="ECO:0000313" key="2">
    <source>
        <dbReference type="EMBL" id="ORW72830.1"/>
    </source>
</evidence>
<feature type="compositionally biased region" description="Basic and acidic residues" evidence="1">
    <location>
        <begin position="114"/>
        <end position="143"/>
    </location>
</feature>
<organism evidence="2 3">
    <name type="scientific">Mycobacterium saskatchewanense</name>
    <dbReference type="NCBI Taxonomy" id="220927"/>
    <lineage>
        <taxon>Bacteria</taxon>
        <taxon>Bacillati</taxon>
        <taxon>Actinomycetota</taxon>
        <taxon>Actinomycetes</taxon>
        <taxon>Mycobacteriales</taxon>
        <taxon>Mycobacteriaceae</taxon>
        <taxon>Mycobacterium</taxon>
        <taxon>Mycobacterium simiae complex</taxon>
    </lineage>
</organism>
<sequence>MQALTDGDLAIAEESALECLCGEGLRLPGFLGITDTPRPDARELLLGLAKRDIGVRVITGDRPATARAIARQIGLDVADESVITGARWERLSVAERAEVVSDTVIYAHDTRAEGADRAADQPIRADLRDGGRRGERRRGDPCRGRGVGVSSHGSGPARGAADVGQTLLESRAPLVLGTVAATFVTLPPRPNRTRTARARPNLNRQRRAGGPRTPRRIQTPSAPRRCAHCGSRSAARSTSRSSGSSTGPTNTTLSMSRDWRRC</sequence>
<keyword evidence="3" id="KW-1185">Reference proteome</keyword>
<proteinExistence type="predicted"/>
<reference evidence="2 3" key="1">
    <citation type="submission" date="2016-01" db="EMBL/GenBank/DDBJ databases">
        <title>The new phylogeny of the genus Mycobacterium.</title>
        <authorList>
            <person name="Tarcisio F."/>
            <person name="Conor M."/>
            <person name="Antonella G."/>
            <person name="Elisabetta G."/>
            <person name="Giulia F.S."/>
            <person name="Sara T."/>
            <person name="Anna F."/>
            <person name="Clotilde B."/>
            <person name="Roberto B."/>
            <person name="Veronica D.S."/>
            <person name="Fabio R."/>
            <person name="Monica P."/>
            <person name="Olivier J."/>
            <person name="Enrico T."/>
            <person name="Nicola S."/>
        </authorList>
    </citation>
    <scope>NUCLEOTIDE SEQUENCE [LARGE SCALE GENOMIC DNA]</scope>
    <source>
        <strain evidence="2 3">DSM 44616</strain>
    </source>
</reference>
<dbReference type="Proteomes" id="UP000193387">
    <property type="component" value="Unassembled WGS sequence"/>
</dbReference>
<name>A0AAJ3NSQ1_9MYCO</name>
<dbReference type="Pfam" id="PF00702">
    <property type="entry name" value="Hydrolase"/>
    <property type="match status" value="1"/>
</dbReference>
<dbReference type="AlphaFoldDB" id="A0AAJ3NSQ1"/>
<comment type="caution">
    <text evidence="2">The sequence shown here is derived from an EMBL/GenBank/DDBJ whole genome shotgun (WGS) entry which is preliminary data.</text>
</comment>
<feature type="compositionally biased region" description="Low complexity" evidence="1">
    <location>
        <begin position="230"/>
        <end position="247"/>
    </location>
</feature>
<dbReference type="EMBL" id="LQPR01000021">
    <property type="protein sequence ID" value="ORW72830.1"/>
    <property type="molecule type" value="Genomic_DNA"/>
</dbReference>
<accession>A0AAJ3NSQ1</accession>
<evidence type="ECO:0008006" key="4">
    <source>
        <dbReference type="Google" id="ProtNLM"/>
    </source>
</evidence>
<dbReference type="Gene3D" id="3.40.50.1000">
    <property type="entry name" value="HAD superfamily/HAD-like"/>
    <property type="match status" value="1"/>
</dbReference>
<gene>
    <name evidence="2" type="ORF">AWC23_08155</name>
</gene>
<feature type="region of interest" description="Disordered" evidence="1">
    <location>
        <begin position="114"/>
        <end position="161"/>
    </location>
</feature>
<dbReference type="GO" id="GO:0000166">
    <property type="term" value="F:nucleotide binding"/>
    <property type="evidence" value="ECO:0007669"/>
    <property type="project" value="InterPro"/>
</dbReference>